<accession>A0A7U9IT78</accession>
<gene>
    <name evidence="2" type="ORF">G711_05116</name>
</gene>
<protein>
    <recommendedName>
        <fullName evidence="1">Glucosyltransferase 3-like C-terminal domain-containing protein</fullName>
    </recommendedName>
</protein>
<evidence type="ECO:0000259" key="1">
    <source>
        <dbReference type="Pfam" id="PF26337"/>
    </source>
</evidence>
<reference evidence="2 3" key="1">
    <citation type="submission" date="2013-08" db="EMBL/GenBank/DDBJ databases">
        <title>The Genome Sequence of Escherichia coli HVH 36 (4-5675286).</title>
        <authorList>
            <consortium name="The Broad Institute Genome Sequencing Platform"/>
            <consortium name="The Broad Institute Genome Sequencing Center for Infectious Disease"/>
            <person name="Feldgarden M."/>
            <person name="Frimodt-Moller N."/>
            <person name="Leihof R.F."/>
            <person name="Rasmussen L."/>
            <person name="Young S.K."/>
            <person name="Zeng Q."/>
            <person name="Gargeya S."/>
            <person name="Fitzgerald M."/>
            <person name="Abouelleil A."/>
            <person name="Alvarado L."/>
            <person name="Berlin A.M."/>
            <person name="Chapman S.B."/>
            <person name="Gainer-Dewar J."/>
            <person name="Goldberg J."/>
            <person name="Gnerre S."/>
            <person name="Griggs A."/>
            <person name="Gujja S."/>
            <person name="Hansen M."/>
            <person name="Howarth C."/>
            <person name="Imamovic A."/>
            <person name="Ireland A."/>
            <person name="Larimer J."/>
            <person name="McCowan C."/>
            <person name="Murphy C."/>
            <person name="Pearson M."/>
            <person name="Poon T."/>
            <person name="Priest M."/>
            <person name="Roberts A."/>
            <person name="Saif S."/>
            <person name="Shea T."/>
            <person name="Sykes S."/>
            <person name="Wortman J."/>
            <person name="Nusbaum C."/>
            <person name="Birren B."/>
        </authorList>
    </citation>
    <scope>NUCLEOTIDE SEQUENCE [LARGE SCALE GENOMIC DNA]</scope>
    <source>
        <strain evidence="3">HVH 36 (4-5675286)</strain>
    </source>
</reference>
<dbReference type="RefSeq" id="WP_023356339.1">
    <property type="nucleotide sequence ID" value="NZ_KI538665.1"/>
</dbReference>
<proteinExistence type="predicted"/>
<dbReference type="Pfam" id="PF26337">
    <property type="entry name" value="Gtf3_C"/>
    <property type="match status" value="1"/>
</dbReference>
<dbReference type="AlphaFoldDB" id="A0A7U9IT78"/>
<feature type="domain" description="Glucosyltransferase 3-like C-terminal" evidence="1">
    <location>
        <begin position="244"/>
        <end position="346"/>
    </location>
</feature>
<dbReference type="Proteomes" id="UP000017766">
    <property type="component" value="Unassembled WGS sequence"/>
</dbReference>
<name>A0A7U9IT78_ECOLX</name>
<dbReference type="EMBL" id="AYLQ01000059">
    <property type="protein sequence ID" value="ESP05767.1"/>
    <property type="molecule type" value="Genomic_DNA"/>
</dbReference>
<evidence type="ECO:0000313" key="2">
    <source>
        <dbReference type="EMBL" id="ESP05767.1"/>
    </source>
</evidence>
<dbReference type="SUPFAM" id="SSF53756">
    <property type="entry name" value="UDP-Glycosyltransferase/glycogen phosphorylase"/>
    <property type="match status" value="1"/>
</dbReference>
<dbReference type="InterPro" id="IPR058592">
    <property type="entry name" value="Gtf3_C"/>
</dbReference>
<dbReference type="Gene3D" id="3.40.50.2000">
    <property type="entry name" value="Glycogen Phosphorylase B"/>
    <property type="match status" value="2"/>
</dbReference>
<sequence>MKNKKLVWIILFEDFEVDGRVQRQVQALSDTYDVSVYSVTSKDIRSNYLNAQFIKIGSKVGFSHSSLIHLIKNLIFAKKNPDAILFNNIYTIPALILLKLFFRKSKFIYDSHELIVPDPITKYSIASKKSIFLERIGVKFSDLILCTNEKRSELMQQYYGLSKAPTSIENFVDIIPCSEDDKKVYKVRGKDKVKFLYQGILKDGRYLKELVDAFVFCELSEFHIYGFGPIESDLKDLALNHGILNSKVYFHGKLARDNLYSETIKYDAGLVLYDFSNMNNTYCSPNKTSEYILSGLPILCTPQESLSDLIEKHGVGECFSRVDLDNNSKLVASTIDKFAKNISCYQLRVNEAKDEFNFKKQADILRVSLLYLLSEGKV</sequence>
<comment type="caution">
    <text evidence="2">The sequence shown here is derived from an EMBL/GenBank/DDBJ whole genome shotgun (WGS) entry which is preliminary data.</text>
</comment>
<evidence type="ECO:0000313" key="3">
    <source>
        <dbReference type="Proteomes" id="UP000017766"/>
    </source>
</evidence>
<organism evidence="2 3">
    <name type="scientific">Escherichia coli HVH 36</name>
    <name type="common">4-5675286</name>
    <dbReference type="NCBI Taxonomy" id="1280986"/>
    <lineage>
        <taxon>Bacteria</taxon>
        <taxon>Pseudomonadati</taxon>
        <taxon>Pseudomonadota</taxon>
        <taxon>Gammaproteobacteria</taxon>
        <taxon>Enterobacterales</taxon>
        <taxon>Enterobacteriaceae</taxon>
        <taxon>Escherichia</taxon>
    </lineage>
</organism>